<dbReference type="InterPro" id="IPR013324">
    <property type="entry name" value="RNA_pol_sigma_r3/r4-like"/>
</dbReference>
<keyword evidence="2" id="KW-0805">Transcription regulation</keyword>
<proteinExistence type="inferred from homology"/>
<evidence type="ECO:0000256" key="3">
    <source>
        <dbReference type="ARBA" id="ARBA00023082"/>
    </source>
</evidence>
<evidence type="ECO:0000256" key="5">
    <source>
        <dbReference type="ARBA" id="ARBA00023163"/>
    </source>
</evidence>
<dbReference type="InterPro" id="IPR007627">
    <property type="entry name" value="RNA_pol_sigma70_r2"/>
</dbReference>
<evidence type="ECO:0000256" key="4">
    <source>
        <dbReference type="ARBA" id="ARBA00023125"/>
    </source>
</evidence>
<keyword evidence="9" id="KW-1185">Reference proteome</keyword>
<evidence type="ECO:0000259" key="6">
    <source>
        <dbReference type="Pfam" id="PF04542"/>
    </source>
</evidence>
<keyword evidence="3" id="KW-0731">Sigma factor</keyword>
<dbReference type="InterPro" id="IPR039425">
    <property type="entry name" value="RNA_pol_sigma-70-like"/>
</dbReference>
<dbReference type="Proteomes" id="UP001612415">
    <property type="component" value="Unassembled WGS sequence"/>
</dbReference>
<dbReference type="InterPro" id="IPR013249">
    <property type="entry name" value="RNA_pol_sigma70_r4_t2"/>
</dbReference>
<feature type="domain" description="RNA polymerase sigma-70 region 2" evidence="6">
    <location>
        <begin position="42"/>
        <end position="100"/>
    </location>
</feature>
<reference evidence="8 9" key="1">
    <citation type="submission" date="2024-10" db="EMBL/GenBank/DDBJ databases">
        <title>The Natural Products Discovery Center: Release of the First 8490 Sequenced Strains for Exploring Actinobacteria Biosynthetic Diversity.</title>
        <authorList>
            <person name="Kalkreuter E."/>
            <person name="Kautsar S.A."/>
            <person name="Yang D."/>
            <person name="Bader C.D."/>
            <person name="Teijaro C.N."/>
            <person name="Fluegel L."/>
            <person name="Davis C.M."/>
            <person name="Simpson J.R."/>
            <person name="Lauterbach L."/>
            <person name="Steele A.D."/>
            <person name="Gui C."/>
            <person name="Meng S."/>
            <person name="Li G."/>
            <person name="Viehrig K."/>
            <person name="Ye F."/>
            <person name="Su P."/>
            <person name="Kiefer A.F."/>
            <person name="Nichols A."/>
            <person name="Cepeda A.J."/>
            <person name="Yan W."/>
            <person name="Fan B."/>
            <person name="Jiang Y."/>
            <person name="Adhikari A."/>
            <person name="Zheng C.-J."/>
            <person name="Schuster L."/>
            <person name="Cowan T.M."/>
            <person name="Smanski M.J."/>
            <person name="Chevrette M.G."/>
            <person name="De Carvalho L.P.S."/>
            <person name="Shen B."/>
        </authorList>
    </citation>
    <scope>NUCLEOTIDE SEQUENCE [LARGE SCALE GENOMIC DNA]</scope>
    <source>
        <strain evidence="8 9">NPDC051599</strain>
    </source>
</reference>
<evidence type="ECO:0000259" key="7">
    <source>
        <dbReference type="Pfam" id="PF08281"/>
    </source>
</evidence>
<dbReference type="Pfam" id="PF04542">
    <property type="entry name" value="Sigma70_r2"/>
    <property type="match status" value="1"/>
</dbReference>
<accession>A0ABW7YI93</accession>
<sequence>MSNADPTDMPENPAVTSIEGPCSLELGQQSRQEADQNFADFYRSAIRPLVAFLINQGASMEIAADIAQETMTAAYQRWSDLHSPRAWVYKVASRELVRKIAAVDEYPVSEVPEPTSLLARPDAIKEWEVRHDALPILRSLPPRQRQVMAWTLAGFTPTDIAEHLGGDLTPETVRANLAKARRAAAAYFKTREEEQ</sequence>
<evidence type="ECO:0000313" key="8">
    <source>
        <dbReference type="EMBL" id="MFI5682147.1"/>
    </source>
</evidence>
<dbReference type="Gene3D" id="1.10.10.10">
    <property type="entry name" value="Winged helix-like DNA-binding domain superfamily/Winged helix DNA-binding domain"/>
    <property type="match status" value="1"/>
</dbReference>
<name>A0ABW7YI93_STRCE</name>
<protein>
    <submittedName>
        <fullName evidence="8">RNA polymerase sigma factor</fullName>
    </submittedName>
</protein>
<evidence type="ECO:0000256" key="2">
    <source>
        <dbReference type="ARBA" id="ARBA00023015"/>
    </source>
</evidence>
<dbReference type="Gene3D" id="1.10.1740.10">
    <property type="match status" value="1"/>
</dbReference>
<dbReference type="InterPro" id="IPR036388">
    <property type="entry name" value="WH-like_DNA-bd_sf"/>
</dbReference>
<keyword evidence="4" id="KW-0238">DNA-binding</keyword>
<dbReference type="RefSeq" id="WP_355950661.1">
    <property type="nucleotide sequence ID" value="NZ_JBITDC010000042.1"/>
</dbReference>
<organism evidence="8 9">
    <name type="scientific">Streptomyces cellulosae</name>
    <dbReference type="NCBI Taxonomy" id="1968"/>
    <lineage>
        <taxon>Bacteria</taxon>
        <taxon>Bacillati</taxon>
        <taxon>Actinomycetota</taxon>
        <taxon>Actinomycetes</taxon>
        <taxon>Kitasatosporales</taxon>
        <taxon>Streptomycetaceae</taxon>
        <taxon>Streptomyces</taxon>
    </lineage>
</organism>
<comment type="similarity">
    <text evidence="1">Belongs to the sigma-70 factor family. ECF subfamily.</text>
</comment>
<comment type="caution">
    <text evidence="8">The sequence shown here is derived from an EMBL/GenBank/DDBJ whole genome shotgun (WGS) entry which is preliminary data.</text>
</comment>
<dbReference type="SUPFAM" id="SSF88946">
    <property type="entry name" value="Sigma2 domain of RNA polymerase sigma factors"/>
    <property type="match status" value="1"/>
</dbReference>
<evidence type="ECO:0000313" key="9">
    <source>
        <dbReference type="Proteomes" id="UP001612415"/>
    </source>
</evidence>
<dbReference type="EMBL" id="JBITDC010000042">
    <property type="protein sequence ID" value="MFI5682147.1"/>
    <property type="molecule type" value="Genomic_DNA"/>
</dbReference>
<keyword evidence="5" id="KW-0804">Transcription</keyword>
<feature type="domain" description="RNA polymerase sigma factor 70 region 4 type 2" evidence="7">
    <location>
        <begin position="137"/>
        <end position="182"/>
    </location>
</feature>
<evidence type="ECO:0000256" key="1">
    <source>
        <dbReference type="ARBA" id="ARBA00010641"/>
    </source>
</evidence>
<dbReference type="InterPro" id="IPR013325">
    <property type="entry name" value="RNA_pol_sigma_r2"/>
</dbReference>
<dbReference type="PANTHER" id="PTHR43133">
    <property type="entry name" value="RNA POLYMERASE ECF-TYPE SIGMA FACTO"/>
    <property type="match status" value="1"/>
</dbReference>
<gene>
    <name evidence="8" type="ORF">ACIA8P_47775</name>
</gene>
<dbReference type="SUPFAM" id="SSF88659">
    <property type="entry name" value="Sigma3 and sigma4 domains of RNA polymerase sigma factors"/>
    <property type="match status" value="1"/>
</dbReference>
<dbReference type="Pfam" id="PF08281">
    <property type="entry name" value="Sigma70_r4_2"/>
    <property type="match status" value="1"/>
</dbReference>
<dbReference type="PANTHER" id="PTHR43133:SF8">
    <property type="entry name" value="RNA POLYMERASE SIGMA FACTOR HI_1459-RELATED"/>
    <property type="match status" value="1"/>
</dbReference>